<dbReference type="AlphaFoldDB" id="A0A084IQT6"/>
<comment type="caution">
    <text evidence="6">The sequence shown here is derived from an EMBL/GenBank/DDBJ whole genome shotgun (WGS) entry which is preliminary data.</text>
</comment>
<feature type="zinc finger region" description="dksA C4-type" evidence="4">
    <location>
        <begin position="92"/>
        <end position="116"/>
    </location>
</feature>
<dbReference type="Gene3D" id="1.20.120.910">
    <property type="entry name" value="DksA, coiled-coil domain"/>
    <property type="match status" value="1"/>
</dbReference>
<reference evidence="6 7" key="1">
    <citation type="submission" date="2013-03" db="EMBL/GenBank/DDBJ databases">
        <title>Salinisphaera hydrothermalis C41B8 Genome Sequencing.</title>
        <authorList>
            <person name="Li C."/>
            <person name="Lai Q."/>
            <person name="Shao Z."/>
        </authorList>
    </citation>
    <scope>NUCLEOTIDE SEQUENCE [LARGE SCALE GENOMIC DNA]</scope>
    <source>
        <strain evidence="6 7">C41B8</strain>
    </source>
</reference>
<evidence type="ECO:0000256" key="1">
    <source>
        <dbReference type="ARBA" id="ARBA00022723"/>
    </source>
</evidence>
<accession>A0A084IQT6</accession>
<dbReference type="eggNOG" id="COG1734">
    <property type="taxonomic scope" value="Bacteria"/>
</dbReference>
<dbReference type="PROSITE" id="PS51128">
    <property type="entry name" value="ZF_DKSA_2"/>
    <property type="match status" value="1"/>
</dbReference>
<dbReference type="Proteomes" id="UP000028302">
    <property type="component" value="Unassembled WGS sequence"/>
</dbReference>
<proteinExistence type="predicted"/>
<keyword evidence="3" id="KW-0862">Zinc</keyword>
<name>A0A084IQT6_SALHC</name>
<keyword evidence="7" id="KW-1185">Reference proteome</keyword>
<dbReference type="PANTHER" id="PTHR33823">
    <property type="entry name" value="RNA POLYMERASE-BINDING TRANSCRIPTION FACTOR DKSA-RELATED"/>
    <property type="match status" value="1"/>
</dbReference>
<dbReference type="STRING" id="1304275.C41B8_03032"/>
<keyword evidence="2" id="KW-0863">Zinc-finger</keyword>
<evidence type="ECO:0000256" key="3">
    <source>
        <dbReference type="ARBA" id="ARBA00022833"/>
    </source>
</evidence>
<evidence type="ECO:0000256" key="4">
    <source>
        <dbReference type="PROSITE-ProRule" id="PRU00510"/>
    </source>
</evidence>
<evidence type="ECO:0000259" key="5">
    <source>
        <dbReference type="Pfam" id="PF01258"/>
    </source>
</evidence>
<evidence type="ECO:0000313" key="7">
    <source>
        <dbReference type="Proteomes" id="UP000028302"/>
    </source>
</evidence>
<evidence type="ECO:0000313" key="6">
    <source>
        <dbReference type="EMBL" id="KEZ79070.1"/>
    </source>
</evidence>
<dbReference type="SUPFAM" id="SSF109635">
    <property type="entry name" value="DnaK suppressor protein DksA, alpha-hairpin domain"/>
    <property type="match status" value="1"/>
</dbReference>
<dbReference type="SUPFAM" id="SSF57716">
    <property type="entry name" value="Glucocorticoid receptor-like (DNA-binding domain)"/>
    <property type="match status" value="1"/>
</dbReference>
<dbReference type="EMBL" id="APNK01000002">
    <property type="protein sequence ID" value="KEZ79070.1"/>
    <property type="molecule type" value="Genomic_DNA"/>
</dbReference>
<organism evidence="6 7">
    <name type="scientific">Salinisphaera hydrothermalis (strain C41B8)</name>
    <dbReference type="NCBI Taxonomy" id="1304275"/>
    <lineage>
        <taxon>Bacteria</taxon>
        <taxon>Pseudomonadati</taxon>
        <taxon>Pseudomonadota</taxon>
        <taxon>Gammaproteobacteria</taxon>
        <taxon>Salinisphaerales</taxon>
        <taxon>Salinisphaeraceae</taxon>
        <taxon>Salinisphaera</taxon>
    </lineage>
</organism>
<evidence type="ECO:0000256" key="2">
    <source>
        <dbReference type="ARBA" id="ARBA00022771"/>
    </source>
</evidence>
<dbReference type="Pfam" id="PF01258">
    <property type="entry name" value="zf-dskA_traR"/>
    <property type="match status" value="1"/>
</dbReference>
<feature type="domain" description="Zinc finger DksA/TraR C4-type" evidence="5">
    <location>
        <begin position="87"/>
        <end position="122"/>
    </location>
</feature>
<gene>
    <name evidence="6" type="ORF">C41B8_03032</name>
</gene>
<dbReference type="RefSeq" id="WP_037333678.1">
    <property type="nucleotide sequence ID" value="NZ_APNK01000002.1"/>
</dbReference>
<keyword evidence="1" id="KW-0479">Metal-binding</keyword>
<dbReference type="PANTHER" id="PTHR33823:SF4">
    <property type="entry name" value="GENERAL STRESS PROTEIN 16O"/>
    <property type="match status" value="1"/>
</dbReference>
<dbReference type="InterPro" id="IPR037187">
    <property type="entry name" value="DnaK_N"/>
</dbReference>
<dbReference type="OrthoDB" id="962301at2"/>
<dbReference type="InterPro" id="IPR000962">
    <property type="entry name" value="Znf_DskA_TraR"/>
</dbReference>
<protein>
    <submittedName>
        <fullName evidence="6">C4-type zinc finger protein, DksA/TraR family</fullName>
    </submittedName>
</protein>
<dbReference type="GO" id="GO:0008270">
    <property type="term" value="F:zinc ion binding"/>
    <property type="evidence" value="ECO:0007669"/>
    <property type="project" value="UniProtKB-KW"/>
</dbReference>
<sequence>MTQPLAPEQLDRLQSDMRDRLVQLRAQVAHALEHSVHESHEFSAGEVLDMEDTAFVRMVRELDLADIERDAAEIHDIDAALARMDDGSYGQCVDCGEPIALARLEAYPSAKRCYACQQAVERAQGM</sequence>